<evidence type="ECO:0000313" key="3">
    <source>
        <dbReference type="Proteomes" id="UP000829364"/>
    </source>
</evidence>
<dbReference type="KEGG" id="ptkz:JDV02_002300"/>
<evidence type="ECO:0000256" key="1">
    <source>
        <dbReference type="SAM" id="MobiDB-lite"/>
    </source>
</evidence>
<dbReference type="EMBL" id="CP086355">
    <property type="protein sequence ID" value="UNI15800.1"/>
    <property type="molecule type" value="Genomic_DNA"/>
</dbReference>
<sequence length="183" mass="19167">MKRPPNAPASVRTKAATTQDDVGDVCRACLESTTATNTAPASRVNGRTHTHTIACRPASHRVHVSSPARVAANTPTPSAPWTRRVSSSQPRAASALAPSPVQLAAWSSTICVVHHSIVLPSPRGTLLVLPQQASFGLLRKLVASPVLTRAIPPVTNPQHGRGLLAQSCRQPQTSGARGMSLCC</sequence>
<feature type="region of interest" description="Disordered" evidence="1">
    <location>
        <begin position="66"/>
        <end position="85"/>
    </location>
</feature>
<dbReference type="GeneID" id="72064261"/>
<protein>
    <submittedName>
        <fullName evidence="2">Uncharacterized protein</fullName>
    </submittedName>
</protein>
<proteinExistence type="predicted"/>
<accession>A0A9Q8V7B0</accession>
<keyword evidence="3" id="KW-1185">Reference proteome</keyword>
<organism evidence="2 3">
    <name type="scientific">Purpureocillium takamizusanense</name>
    <dbReference type="NCBI Taxonomy" id="2060973"/>
    <lineage>
        <taxon>Eukaryota</taxon>
        <taxon>Fungi</taxon>
        <taxon>Dikarya</taxon>
        <taxon>Ascomycota</taxon>
        <taxon>Pezizomycotina</taxon>
        <taxon>Sordariomycetes</taxon>
        <taxon>Hypocreomycetidae</taxon>
        <taxon>Hypocreales</taxon>
        <taxon>Ophiocordycipitaceae</taxon>
        <taxon>Purpureocillium</taxon>
    </lineage>
</organism>
<dbReference type="Proteomes" id="UP000829364">
    <property type="component" value="Chromosome 2"/>
</dbReference>
<dbReference type="RefSeq" id="XP_047839281.1">
    <property type="nucleotide sequence ID" value="XM_047983311.1"/>
</dbReference>
<evidence type="ECO:0000313" key="2">
    <source>
        <dbReference type="EMBL" id="UNI15800.1"/>
    </source>
</evidence>
<dbReference type="AlphaFoldDB" id="A0A9Q8V7B0"/>
<reference evidence="2" key="1">
    <citation type="submission" date="2021-11" db="EMBL/GenBank/DDBJ databases">
        <title>Purpureocillium_takamizusanense_genome.</title>
        <authorList>
            <person name="Nguyen N.-H."/>
        </authorList>
    </citation>
    <scope>NUCLEOTIDE SEQUENCE</scope>
    <source>
        <strain evidence="2">PT3</strain>
    </source>
</reference>
<name>A0A9Q8V7B0_9HYPO</name>
<gene>
    <name evidence="2" type="ORF">JDV02_002300</name>
</gene>